<dbReference type="GO" id="GO:0006352">
    <property type="term" value="P:DNA-templated transcription initiation"/>
    <property type="evidence" value="ECO:0007669"/>
    <property type="project" value="InterPro"/>
</dbReference>
<dbReference type="InterPro" id="IPR007630">
    <property type="entry name" value="RNA_pol_sigma70_r4"/>
</dbReference>
<dbReference type="AlphaFoldDB" id="A0A645GW91"/>
<evidence type="ECO:0000313" key="2">
    <source>
        <dbReference type="EMBL" id="MPN30302.1"/>
    </source>
</evidence>
<comment type="caution">
    <text evidence="2">The sequence shown here is derived from an EMBL/GenBank/DDBJ whole genome shotgun (WGS) entry which is preliminary data.</text>
</comment>
<proteinExistence type="predicted"/>
<feature type="domain" description="RNA polymerase sigma-70 region 4" evidence="1">
    <location>
        <begin position="53"/>
        <end position="100"/>
    </location>
</feature>
<organism evidence="2">
    <name type="scientific">bioreactor metagenome</name>
    <dbReference type="NCBI Taxonomy" id="1076179"/>
    <lineage>
        <taxon>unclassified sequences</taxon>
        <taxon>metagenomes</taxon>
        <taxon>ecological metagenomes</taxon>
    </lineage>
</organism>
<gene>
    <name evidence="2" type="primary">sigF_11</name>
    <name evidence="2" type="ORF">SDC9_177765</name>
</gene>
<dbReference type="GO" id="GO:0003700">
    <property type="term" value="F:DNA-binding transcription factor activity"/>
    <property type="evidence" value="ECO:0007669"/>
    <property type="project" value="InterPro"/>
</dbReference>
<dbReference type="Pfam" id="PF04545">
    <property type="entry name" value="Sigma70_r4"/>
    <property type="match status" value="1"/>
</dbReference>
<accession>A0A645GW91</accession>
<dbReference type="SUPFAM" id="SSF88659">
    <property type="entry name" value="Sigma3 and sigma4 domains of RNA polymerase sigma factors"/>
    <property type="match status" value="1"/>
</dbReference>
<sequence length="107" mass="12649">MDGAELVFLMESGRQPVSLDDSPSDGRALSWGEILRDPRSDRWMERFFLRDLIARLPKREQWLLYFRYAAEKTQAETAHLLRMTQVQVSRLEARVRVILREQWNDAG</sequence>
<dbReference type="Gene3D" id="1.20.140.160">
    <property type="match status" value="1"/>
</dbReference>
<name>A0A645GW91_9ZZZZ</name>
<evidence type="ECO:0000259" key="1">
    <source>
        <dbReference type="Pfam" id="PF04545"/>
    </source>
</evidence>
<dbReference type="InterPro" id="IPR013324">
    <property type="entry name" value="RNA_pol_sigma_r3/r4-like"/>
</dbReference>
<dbReference type="EMBL" id="VSSQ01081364">
    <property type="protein sequence ID" value="MPN30302.1"/>
    <property type="molecule type" value="Genomic_DNA"/>
</dbReference>
<reference evidence="2" key="1">
    <citation type="submission" date="2019-08" db="EMBL/GenBank/DDBJ databases">
        <authorList>
            <person name="Kucharzyk K."/>
            <person name="Murdoch R.W."/>
            <person name="Higgins S."/>
            <person name="Loffler F."/>
        </authorList>
    </citation>
    <scope>NUCLEOTIDE SEQUENCE</scope>
</reference>
<protein>
    <submittedName>
        <fullName evidence="2">RNA polymerase sigma-F factor</fullName>
    </submittedName>
</protein>